<evidence type="ECO:0000313" key="2">
    <source>
        <dbReference type="EMBL" id="GAA3117660.1"/>
    </source>
</evidence>
<dbReference type="PANTHER" id="PTHR43441:SF11">
    <property type="entry name" value="RIBOSOMAL-PROTEIN-SERINE ACETYLTRANSFERASE"/>
    <property type="match status" value="1"/>
</dbReference>
<dbReference type="Gene3D" id="3.40.630.30">
    <property type="match status" value="1"/>
</dbReference>
<dbReference type="PROSITE" id="PS51186">
    <property type="entry name" value="GNAT"/>
    <property type="match status" value="1"/>
</dbReference>
<evidence type="ECO:0000259" key="1">
    <source>
        <dbReference type="PROSITE" id="PS51186"/>
    </source>
</evidence>
<name>A0ABP6MKK2_9ACTN</name>
<proteinExistence type="predicted"/>
<accession>A0ABP6MKK2</accession>
<reference evidence="3" key="1">
    <citation type="journal article" date="2019" name="Int. J. Syst. Evol. Microbiol.">
        <title>The Global Catalogue of Microorganisms (GCM) 10K type strain sequencing project: providing services to taxonomists for standard genome sequencing and annotation.</title>
        <authorList>
            <consortium name="The Broad Institute Genomics Platform"/>
            <consortium name="The Broad Institute Genome Sequencing Center for Infectious Disease"/>
            <person name="Wu L."/>
            <person name="Ma J."/>
        </authorList>
    </citation>
    <scope>NUCLEOTIDE SEQUENCE [LARGE SCALE GENOMIC DNA]</scope>
    <source>
        <strain evidence="3">JCM 9373</strain>
    </source>
</reference>
<dbReference type="Proteomes" id="UP001500320">
    <property type="component" value="Unassembled WGS sequence"/>
</dbReference>
<dbReference type="Pfam" id="PF13302">
    <property type="entry name" value="Acetyltransf_3"/>
    <property type="match status" value="1"/>
</dbReference>
<dbReference type="PANTHER" id="PTHR43441">
    <property type="entry name" value="RIBOSOMAL-PROTEIN-SERINE ACETYLTRANSFERASE"/>
    <property type="match status" value="1"/>
</dbReference>
<sequence>MRHFPILRLRVTTPRLELRLPSPDDLDALADLAAEGVHDPELMPFAVPWTDAEPAERARGTIQWQFRQWSAWSPERWGCSFVVVSDGRVVGTQEIAGAGFAVTREVSTGSWLGRRFQGRGIGTEMRTAVLHLAFDGLGARYATSGAFADNHASLAVSRRLGYRDDGFEVLSRRGEAAESRRFRLFREDWTTPPGFGIHGLGPCLPLFGVDPAA</sequence>
<keyword evidence="3" id="KW-1185">Reference proteome</keyword>
<gene>
    <name evidence="2" type="ORF">GCM10010466_05840</name>
</gene>
<dbReference type="RefSeq" id="WP_344855569.1">
    <property type="nucleotide sequence ID" value="NZ_BAAAUT010000003.1"/>
</dbReference>
<dbReference type="EMBL" id="BAAAUT010000003">
    <property type="protein sequence ID" value="GAA3117660.1"/>
    <property type="molecule type" value="Genomic_DNA"/>
</dbReference>
<protein>
    <submittedName>
        <fullName evidence="2">GNAT family protein</fullName>
    </submittedName>
</protein>
<feature type="domain" description="N-acetyltransferase" evidence="1">
    <location>
        <begin position="16"/>
        <end position="187"/>
    </location>
</feature>
<dbReference type="InterPro" id="IPR051908">
    <property type="entry name" value="Ribosomal_N-acetyltransferase"/>
</dbReference>
<evidence type="ECO:0000313" key="3">
    <source>
        <dbReference type="Proteomes" id="UP001500320"/>
    </source>
</evidence>
<dbReference type="SUPFAM" id="SSF55729">
    <property type="entry name" value="Acyl-CoA N-acyltransferases (Nat)"/>
    <property type="match status" value="1"/>
</dbReference>
<organism evidence="2 3">
    <name type="scientific">Planomonospora alba</name>
    <dbReference type="NCBI Taxonomy" id="161354"/>
    <lineage>
        <taxon>Bacteria</taxon>
        <taxon>Bacillati</taxon>
        <taxon>Actinomycetota</taxon>
        <taxon>Actinomycetes</taxon>
        <taxon>Streptosporangiales</taxon>
        <taxon>Streptosporangiaceae</taxon>
        <taxon>Planomonospora</taxon>
    </lineage>
</organism>
<dbReference type="InterPro" id="IPR000182">
    <property type="entry name" value="GNAT_dom"/>
</dbReference>
<dbReference type="InterPro" id="IPR016181">
    <property type="entry name" value="Acyl_CoA_acyltransferase"/>
</dbReference>
<comment type="caution">
    <text evidence="2">The sequence shown here is derived from an EMBL/GenBank/DDBJ whole genome shotgun (WGS) entry which is preliminary data.</text>
</comment>